<evidence type="ECO:0000256" key="10">
    <source>
        <dbReference type="ARBA" id="ARBA00023145"/>
    </source>
</evidence>
<evidence type="ECO:0000256" key="4">
    <source>
        <dbReference type="ARBA" id="ARBA00022525"/>
    </source>
</evidence>
<protein>
    <submittedName>
        <fullName evidence="14">Peptidase</fullName>
    </submittedName>
</protein>
<name>A0A540WV35_9BACT</name>
<evidence type="ECO:0000259" key="13">
    <source>
        <dbReference type="SMART" id="SM00089"/>
    </source>
</evidence>
<keyword evidence="15" id="KW-1185">Reference proteome</keyword>
<dbReference type="Gene3D" id="3.50.30.30">
    <property type="match status" value="1"/>
</dbReference>
<evidence type="ECO:0000256" key="7">
    <source>
        <dbReference type="ARBA" id="ARBA00022801"/>
    </source>
</evidence>
<organism evidence="14 15">
    <name type="scientific">Myxococcus llanfairpwllgwyngyllgogerychwyrndrobwllllantysiliogogogochensis</name>
    <dbReference type="NCBI Taxonomy" id="2590453"/>
    <lineage>
        <taxon>Bacteria</taxon>
        <taxon>Pseudomonadati</taxon>
        <taxon>Myxococcota</taxon>
        <taxon>Myxococcia</taxon>
        <taxon>Myxococcales</taxon>
        <taxon>Cystobacterineae</taxon>
        <taxon>Myxococcaceae</taxon>
        <taxon>Myxococcus</taxon>
    </lineage>
</organism>
<dbReference type="GO" id="GO:0006508">
    <property type="term" value="P:proteolysis"/>
    <property type="evidence" value="ECO:0007669"/>
    <property type="project" value="UniProtKB-KW"/>
</dbReference>
<proteinExistence type="inferred from homology"/>
<dbReference type="SUPFAM" id="SSF55486">
    <property type="entry name" value="Metalloproteases ('zincins'), catalytic domain"/>
    <property type="match status" value="1"/>
</dbReference>
<dbReference type="SUPFAM" id="SSF52025">
    <property type="entry name" value="PA domain"/>
    <property type="match status" value="1"/>
</dbReference>
<dbReference type="PANTHER" id="PTHR33478:SF1">
    <property type="entry name" value="EXTRACELLULAR METALLOPROTEINASE MEP"/>
    <property type="match status" value="1"/>
</dbReference>
<comment type="similarity">
    <text evidence="3">Belongs to the peptidase M36 family.</text>
</comment>
<evidence type="ECO:0000256" key="2">
    <source>
        <dbReference type="ARBA" id="ARBA00004613"/>
    </source>
</evidence>
<dbReference type="InterPro" id="IPR027268">
    <property type="entry name" value="Peptidase_M4/M1_CTD_sf"/>
</dbReference>
<dbReference type="Gene3D" id="3.10.170.10">
    <property type="match status" value="1"/>
</dbReference>
<evidence type="ECO:0000256" key="12">
    <source>
        <dbReference type="SAM" id="Phobius"/>
    </source>
</evidence>
<evidence type="ECO:0000256" key="3">
    <source>
        <dbReference type="ARBA" id="ARBA00006006"/>
    </source>
</evidence>
<keyword evidence="9" id="KW-0482">Metalloprotease</keyword>
<evidence type="ECO:0000256" key="6">
    <source>
        <dbReference type="ARBA" id="ARBA00022723"/>
    </source>
</evidence>
<keyword evidence="8" id="KW-0862">Zinc</keyword>
<keyword evidence="12" id="KW-1133">Transmembrane helix</keyword>
<feature type="compositionally biased region" description="Basic and acidic residues" evidence="11">
    <location>
        <begin position="304"/>
        <end position="316"/>
    </location>
</feature>
<evidence type="ECO:0000256" key="9">
    <source>
        <dbReference type="ARBA" id="ARBA00023049"/>
    </source>
</evidence>
<feature type="region of interest" description="Disordered" evidence="11">
    <location>
        <begin position="1277"/>
        <end position="1344"/>
    </location>
</feature>
<dbReference type="InterPro" id="IPR022409">
    <property type="entry name" value="PKD/Chitinase_dom"/>
</dbReference>
<keyword evidence="12" id="KW-0812">Transmembrane</keyword>
<evidence type="ECO:0000256" key="1">
    <source>
        <dbReference type="ARBA" id="ARBA00001947"/>
    </source>
</evidence>
<comment type="subcellular location">
    <subcellularLocation>
        <location evidence="2">Secreted</location>
    </subcellularLocation>
</comment>
<dbReference type="Pfam" id="PF02225">
    <property type="entry name" value="PA"/>
    <property type="match status" value="1"/>
</dbReference>
<dbReference type="InterPro" id="IPR003137">
    <property type="entry name" value="PA_domain"/>
</dbReference>
<dbReference type="EMBL" id="VIFM01000121">
    <property type="protein sequence ID" value="TQF12889.1"/>
    <property type="molecule type" value="Genomic_DNA"/>
</dbReference>
<sequence length="1364" mass="144879">MAKSLVSSVPTAVWALAIGTGCAVELPTGSAPDPSRQVGSAAALPSVAVVSRDVDRNTPTLVWAERATSRPNPSHDTPEAAARAYLEQQAPLYGLSPADLRAAYVHRVHDIGRGGIIVFFRQRVAGLEVVRNELKVLLTRDLALVGLTGHLSRGVERAQQLAGSTLATASPRHSPGEAVLSALGDMYGQSLAGEVHEVRHAQAGGSFFDFVPDSVDKRSGVSLVTPARVRQVYVPMRGQLLPAYSVELLAERAGDEHPRGHGYLLHVEDGRVLHRRDRVMADAFTYRVWADANGVPLDSPQDDYTPHPRGEPDGREPGFTQPIQVSAEGLVHPGTLQVDPWLPAGATRTAGNNVWAYADHYSPDGFSEGPAGKDTQAFVTPGTRDFPHEYDTSAAPLASQTQTSASVVQLFYTTNWLHDYFYLSGFDEQAGNTQTDNLNRGGEANDRLLAEAQNQGPDARARNNAFAFVPSDGVSPRLEFYLWETPEVRAFSGTGFSYTTGKAAFGARDFNLQKPLVLADDGQAPGEDGCQPLVNANAEDAIIVVNRGGCTDERKAIHAEAALAAGLIVINHVPGAPAPTLFEGDPAPNPSLPVLSLSYEDGQALKALLAQGPSQGTMRRAASADRDGTLDNTIVAHEWGHVLFHRLAECSTPQCDAMSEGWSDFTALHLMLRENDNLDGTFAVGGFAAQLRGESSYFGVRRIPYSRLATKNALRFRHITQGTALPATHPVRSNAFGNAQMHNAGEVWASMLFDGYLALVGQSRGNSPRIPSFAEARRRMADYVVTGMMLAPVDATFTEQRDALLMAAAAKDLQDMELLAQAFADRGAGSCAVSPPRDSVGFSGLVEAQHLQSDLRLEGVTLKEGARSCDNHDGVLDGAETGRIEVTVRNHGPADASSASVTVSSGTTALLFPQGNTVSVGVVAPFSARTVSVPVELALSVGSASIARYDVTLDSTTSCQTSSTQQHTAQLDYDLVPSVTDRVEGHRSTWVPDVLEGEASQTWRIQESPRAPGDRIWFAQDAFDFADTALQTPEMVIPAGGRFSLSFEHRHSFAYFTSEHTGVTDYWNGGVIEFTRNNGQTWQDVSTLVTAGLDYGGPLDTETGNNLGGRLAYVKENAAWPNTNTVTLDFGTRLQGSTVKLRFRLGSALALEAHGWEIDNITVQGATAPPFLKLAADVGTCHPRVVVGVDQTVFSGEPVTLDGEGSTDPNGDTLAFTWKQLTGPTVTLDVSDPERPGFTAPTVQVDTDLTFELTVSDAELSASAPVKVTVRPRPVVVDAGQDAGPDPEPDAGADAGSDAGTDAGSDAGTDAGSDAGTDAGSVPEPPKRPGEHTGCTSFGGGAGLAGPLGMLGVLLLMARRRRRS</sequence>
<dbReference type="OrthoDB" id="5377264at2"/>
<dbReference type="PROSITE" id="PS51257">
    <property type="entry name" value="PROKAR_LIPOPROTEIN"/>
    <property type="match status" value="1"/>
</dbReference>
<feature type="domain" description="PKD/Chitinase" evidence="13">
    <location>
        <begin position="1178"/>
        <end position="1273"/>
    </location>
</feature>
<keyword evidence="7" id="KW-0378">Hydrolase</keyword>
<dbReference type="InterPro" id="IPR050371">
    <property type="entry name" value="Fungal_virulence_M36"/>
</dbReference>
<dbReference type="GO" id="GO:0008270">
    <property type="term" value="F:zinc ion binding"/>
    <property type="evidence" value="ECO:0007669"/>
    <property type="project" value="InterPro"/>
</dbReference>
<dbReference type="Pfam" id="PF22352">
    <property type="entry name" value="K319L-like_PKD"/>
    <property type="match status" value="1"/>
</dbReference>
<dbReference type="Pfam" id="PF02128">
    <property type="entry name" value="Peptidase_M36"/>
    <property type="match status" value="1"/>
</dbReference>
<gene>
    <name evidence="14" type="ORF">FJV41_26795</name>
</gene>
<evidence type="ECO:0000313" key="15">
    <source>
        <dbReference type="Proteomes" id="UP000315369"/>
    </source>
</evidence>
<dbReference type="InterPro" id="IPR013783">
    <property type="entry name" value="Ig-like_fold"/>
</dbReference>
<evidence type="ECO:0000256" key="11">
    <source>
        <dbReference type="SAM" id="MobiDB-lite"/>
    </source>
</evidence>
<dbReference type="SMART" id="SM00089">
    <property type="entry name" value="PKD"/>
    <property type="match status" value="1"/>
</dbReference>
<keyword evidence="10" id="KW-0865">Zymogen</keyword>
<reference evidence="14 15" key="1">
    <citation type="submission" date="2019-06" db="EMBL/GenBank/DDBJ databases">
        <authorList>
            <person name="Livingstone P."/>
            <person name="Whitworth D."/>
        </authorList>
    </citation>
    <scope>NUCLEOTIDE SEQUENCE [LARGE SCALE GENOMIC DNA]</scope>
    <source>
        <strain evidence="14 15">AM401</strain>
    </source>
</reference>
<dbReference type="GO" id="GO:0004222">
    <property type="term" value="F:metalloendopeptidase activity"/>
    <property type="evidence" value="ECO:0007669"/>
    <property type="project" value="InterPro"/>
</dbReference>
<evidence type="ECO:0000256" key="8">
    <source>
        <dbReference type="ARBA" id="ARBA00022833"/>
    </source>
</evidence>
<keyword evidence="5" id="KW-0645">Protease</keyword>
<feature type="region of interest" description="Disordered" evidence="11">
    <location>
        <begin position="295"/>
        <end position="319"/>
    </location>
</feature>
<dbReference type="Proteomes" id="UP000315369">
    <property type="component" value="Unassembled WGS sequence"/>
</dbReference>
<comment type="caution">
    <text evidence="14">The sequence shown here is derived from an EMBL/GenBank/DDBJ whole genome shotgun (WGS) entry which is preliminary data.</text>
</comment>
<evidence type="ECO:0000313" key="14">
    <source>
        <dbReference type="EMBL" id="TQF12889.1"/>
    </source>
</evidence>
<dbReference type="Gene3D" id="2.60.40.10">
    <property type="entry name" value="Immunoglobulins"/>
    <property type="match status" value="1"/>
</dbReference>
<dbReference type="RefSeq" id="WP_141645403.1">
    <property type="nucleotide sequence ID" value="NZ_VIFM01000121.1"/>
</dbReference>
<feature type="transmembrane region" description="Helical" evidence="12">
    <location>
        <begin position="1338"/>
        <end position="1358"/>
    </location>
</feature>
<dbReference type="InterPro" id="IPR046450">
    <property type="entry name" value="PA_dom_sf"/>
</dbReference>
<dbReference type="Gene3D" id="1.10.390.10">
    <property type="entry name" value="Neutral Protease Domain 2"/>
    <property type="match status" value="1"/>
</dbReference>
<dbReference type="InterPro" id="IPR001842">
    <property type="entry name" value="Peptidase_M36"/>
</dbReference>
<keyword evidence="4" id="KW-0964">Secreted</keyword>
<dbReference type="PANTHER" id="PTHR33478">
    <property type="entry name" value="EXTRACELLULAR METALLOPROTEINASE MEP"/>
    <property type="match status" value="1"/>
</dbReference>
<feature type="compositionally biased region" description="Low complexity" evidence="11">
    <location>
        <begin position="1292"/>
        <end position="1320"/>
    </location>
</feature>
<keyword evidence="6" id="KW-0479">Metal-binding</keyword>
<dbReference type="GO" id="GO:0005615">
    <property type="term" value="C:extracellular space"/>
    <property type="evidence" value="ECO:0007669"/>
    <property type="project" value="InterPro"/>
</dbReference>
<accession>A0A540WV35</accession>
<keyword evidence="12" id="KW-0472">Membrane</keyword>
<dbReference type="Gene3D" id="2.60.120.260">
    <property type="entry name" value="Galactose-binding domain-like"/>
    <property type="match status" value="1"/>
</dbReference>
<comment type="cofactor">
    <cofactor evidence="1">
        <name>Zn(2+)</name>
        <dbReference type="ChEBI" id="CHEBI:29105"/>
    </cofactor>
</comment>
<evidence type="ECO:0000256" key="5">
    <source>
        <dbReference type="ARBA" id="ARBA00022670"/>
    </source>
</evidence>